<evidence type="ECO:0000256" key="5">
    <source>
        <dbReference type="ARBA" id="ARBA00022727"/>
    </source>
</evidence>
<dbReference type="FunFam" id="3.40.50.300:FF:000225">
    <property type="entry name" value="Thymidylate kinase"/>
    <property type="match status" value="1"/>
</dbReference>
<evidence type="ECO:0000313" key="14">
    <source>
        <dbReference type="EMBL" id="HEX71133.1"/>
    </source>
</evidence>
<dbReference type="SUPFAM" id="SSF52540">
    <property type="entry name" value="P-loop containing nucleoside triphosphate hydrolases"/>
    <property type="match status" value="1"/>
</dbReference>
<dbReference type="CDD" id="cd01672">
    <property type="entry name" value="TMPK"/>
    <property type="match status" value="1"/>
</dbReference>
<comment type="catalytic activity">
    <reaction evidence="10 12">
        <text>dTMP + ATP = dTDP + ADP</text>
        <dbReference type="Rhea" id="RHEA:13517"/>
        <dbReference type="ChEBI" id="CHEBI:30616"/>
        <dbReference type="ChEBI" id="CHEBI:58369"/>
        <dbReference type="ChEBI" id="CHEBI:63528"/>
        <dbReference type="ChEBI" id="CHEBI:456216"/>
        <dbReference type="EC" id="2.7.4.9"/>
    </reaction>
</comment>
<dbReference type="GO" id="GO:0004798">
    <property type="term" value="F:dTMP kinase activity"/>
    <property type="evidence" value="ECO:0007669"/>
    <property type="project" value="UniProtKB-UniRule"/>
</dbReference>
<protein>
    <recommendedName>
        <fullName evidence="3 12">Thymidylate kinase</fullName>
        <ecNumber evidence="2 12">2.7.4.9</ecNumber>
    </recommendedName>
    <alternativeName>
        <fullName evidence="9 12">dTMP kinase</fullName>
    </alternativeName>
</protein>
<dbReference type="InterPro" id="IPR018095">
    <property type="entry name" value="Thymidylate_kin_CS"/>
</dbReference>
<evidence type="ECO:0000256" key="10">
    <source>
        <dbReference type="ARBA" id="ARBA00048743"/>
    </source>
</evidence>
<evidence type="ECO:0000256" key="9">
    <source>
        <dbReference type="ARBA" id="ARBA00029962"/>
    </source>
</evidence>
<keyword evidence="7 12" id="KW-0418">Kinase</keyword>
<dbReference type="GO" id="GO:0005829">
    <property type="term" value="C:cytosol"/>
    <property type="evidence" value="ECO:0007669"/>
    <property type="project" value="TreeGrafter"/>
</dbReference>
<evidence type="ECO:0000256" key="8">
    <source>
        <dbReference type="ARBA" id="ARBA00022840"/>
    </source>
</evidence>
<evidence type="ECO:0000256" key="1">
    <source>
        <dbReference type="ARBA" id="ARBA00009776"/>
    </source>
</evidence>
<dbReference type="GO" id="GO:0005524">
    <property type="term" value="F:ATP binding"/>
    <property type="evidence" value="ECO:0007669"/>
    <property type="project" value="UniProtKB-UniRule"/>
</dbReference>
<organism evidence="14">
    <name type="scientific">Thermorudis sp</name>
    <dbReference type="NCBI Taxonomy" id="1969470"/>
    <lineage>
        <taxon>Bacteria</taxon>
        <taxon>Pseudomonadati</taxon>
        <taxon>Thermomicrobiota</taxon>
        <taxon>Thermomicrobia</taxon>
        <taxon>Thermomicrobia incertae sedis</taxon>
        <taxon>Thermorudis</taxon>
    </lineage>
</organism>
<dbReference type="InterPro" id="IPR027417">
    <property type="entry name" value="P-loop_NTPase"/>
</dbReference>
<dbReference type="HAMAP" id="MF_00165">
    <property type="entry name" value="Thymidylate_kinase"/>
    <property type="match status" value="1"/>
</dbReference>
<dbReference type="Gene3D" id="3.40.50.300">
    <property type="entry name" value="P-loop containing nucleotide triphosphate hydrolases"/>
    <property type="match status" value="1"/>
</dbReference>
<reference evidence="14" key="1">
    <citation type="journal article" date="2020" name="mSystems">
        <title>Genome- and Community-Level Interaction Insights into Carbon Utilization and Element Cycling Functions of Hydrothermarchaeota in Hydrothermal Sediment.</title>
        <authorList>
            <person name="Zhou Z."/>
            <person name="Liu Y."/>
            <person name="Xu W."/>
            <person name="Pan J."/>
            <person name="Luo Z.H."/>
            <person name="Li M."/>
        </authorList>
    </citation>
    <scope>NUCLEOTIDE SEQUENCE [LARGE SCALE GENOMIC DNA]</scope>
    <source>
        <strain evidence="14">SpSt-192</strain>
    </source>
</reference>
<dbReference type="AlphaFoldDB" id="A0A7C3ABC2"/>
<name>A0A7C3ABC2_9BACT</name>
<comment type="similarity">
    <text evidence="1 12">Belongs to the thymidylate kinase family.</text>
</comment>
<dbReference type="GO" id="GO:0006235">
    <property type="term" value="P:dTTP biosynthetic process"/>
    <property type="evidence" value="ECO:0007669"/>
    <property type="project" value="UniProtKB-UniRule"/>
</dbReference>
<evidence type="ECO:0000256" key="6">
    <source>
        <dbReference type="ARBA" id="ARBA00022741"/>
    </source>
</evidence>
<dbReference type="EMBL" id="DSID01000591">
    <property type="protein sequence ID" value="HEX71133.1"/>
    <property type="molecule type" value="Genomic_DNA"/>
</dbReference>
<keyword evidence="8 12" id="KW-0067">ATP-binding</keyword>
<dbReference type="Pfam" id="PF02223">
    <property type="entry name" value="Thymidylate_kin"/>
    <property type="match status" value="1"/>
</dbReference>
<evidence type="ECO:0000259" key="13">
    <source>
        <dbReference type="Pfam" id="PF02223"/>
    </source>
</evidence>
<keyword evidence="6 12" id="KW-0547">Nucleotide-binding</keyword>
<evidence type="ECO:0000256" key="12">
    <source>
        <dbReference type="HAMAP-Rule" id="MF_00165"/>
    </source>
</evidence>
<evidence type="ECO:0000256" key="4">
    <source>
        <dbReference type="ARBA" id="ARBA00022679"/>
    </source>
</evidence>
<dbReference type="PROSITE" id="PS01331">
    <property type="entry name" value="THYMIDYLATE_KINASE"/>
    <property type="match status" value="1"/>
</dbReference>
<gene>
    <name evidence="12" type="primary">tmk</name>
    <name evidence="14" type="ORF">ENP13_07820</name>
</gene>
<comment type="caution">
    <text evidence="14">The sequence shown here is derived from an EMBL/GenBank/DDBJ whole genome shotgun (WGS) entry which is preliminary data.</text>
</comment>
<dbReference type="NCBIfam" id="TIGR00041">
    <property type="entry name" value="DTMP_kinase"/>
    <property type="match status" value="1"/>
</dbReference>
<accession>A0A7C3ABC2</accession>
<keyword evidence="5 12" id="KW-0545">Nucleotide biosynthesis</keyword>
<dbReference type="PANTHER" id="PTHR10344:SF4">
    <property type="entry name" value="UMP-CMP KINASE 2, MITOCHONDRIAL"/>
    <property type="match status" value="1"/>
</dbReference>
<dbReference type="GO" id="GO:0006233">
    <property type="term" value="P:dTDP biosynthetic process"/>
    <property type="evidence" value="ECO:0007669"/>
    <property type="project" value="InterPro"/>
</dbReference>
<feature type="binding site" evidence="12">
    <location>
        <begin position="9"/>
        <end position="16"/>
    </location>
    <ligand>
        <name>ATP</name>
        <dbReference type="ChEBI" id="CHEBI:30616"/>
    </ligand>
</feature>
<dbReference type="PANTHER" id="PTHR10344">
    <property type="entry name" value="THYMIDYLATE KINASE"/>
    <property type="match status" value="1"/>
</dbReference>
<dbReference type="EC" id="2.7.4.9" evidence="2 12"/>
<evidence type="ECO:0000256" key="2">
    <source>
        <dbReference type="ARBA" id="ARBA00012980"/>
    </source>
</evidence>
<comment type="function">
    <text evidence="11 12">Phosphorylation of dTMP to form dTDP in both de novo and salvage pathways of dTTP synthesis.</text>
</comment>
<evidence type="ECO:0000256" key="3">
    <source>
        <dbReference type="ARBA" id="ARBA00017144"/>
    </source>
</evidence>
<feature type="domain" description="Thymidylate kinase-like" evidence="13">
    <location>
        <begin position="7"/>
        <end position="196"/>
    </location>
</feature>
<evidence type="ECO:0000256" key="11">
    <source>
        <dbReference type="ARBA" id="ARBA00057735"/>
    </source>
</evidence>
<keyword evidence="4 12" id="KW-0808">Transferase</keyword>
<dbReference type="InterPro" id="IPR018094">
    <property type="entry name" value="Thymidylate_kinase"/>
</dbReference>
<dbReference type="GO" id="GO:0006227">
    <property type="term" value="P:dUDP biosynthetic process"/>
    <property type="evidence" value="ECO:0007669"/>
    <property type="project" value="TreeGrafter"/>
</dbReference>
<dbReference type="InterPro" id="IPR039430">
    <property type="entry name" value="Thymidylate_kin-like_dom"/>
</dbReference>
<evidence type="ECO:0000256" key="7">
    <source>
        <dbReference type="ARBA" id="ARBA00022777"/>
    </source>
</evidence>
<sequence>MSLFVTFEGPEGSGKTTQCRRLHQRLLALGYDAVLTREPGGTPLGEAVREWLLALANDGMAAETEALLHTAARAEHVASVIRPALARGAIVVCDRYADSTLAYQGGGRGLEESALRSLQDFATRGLWPDLTILLDVPVEVGLARRRESGEELTRFDQEALEFHERVRAWYRRAAEREPERWRVVDGVAPAEEVARQVWETVASHLPRLQRVR</sequence>
<proteinExistence type="inferred from homology"/>